<dbReference type="SUPFAM" id="SSF51735">
    <property type="entry name" value="NAD(P)-binding Rossmann-fold domains"/>
    <property type="match status" value="1"/>
</dbReference>
<dbReference type="PROSITE" id="PS00061">
    <property type="entry name" value="ADH_SHORT"/>
    <property type="match status" value="1"/>
</dbReference>
<dbReference type="InterPro" id="IPR051721">
    <property type="entry name" value="Biopterin_syn/organic_redct"/>
</dbReference>
<protein>
    <submittedName>
        <fullName evidence="6">SDR family NAD(P)-dependent oxidoreductase</fullName>
    </submittedName>
</protein>
<evidence type="ECO:0000256" key="5">
    <source>
        <dbReference type="ARBA" id="ARBA00023002"/>
    </source>
</evidence>
<dbReference type="PANTHER" id="PTHR44085:SF2">
    <property type="entry name" value="SEPIAPTERIN REDUCTASE"/>
    <property type="match status" value="1"/>
</dbReference>
<evidence type="ECO:0000313" key="6">
    <source>
        <dbReference type="EMBL" id="TSJ67821.1"/>
    </source>
</evidence>
<accession>A0A556PTW0</accession>
<dbReference type="EMBL" id="VMHE01000001">
    <property type="protein sequence ID" value="TSJ67821.1"/>
    <property type="molecule type" value="Genomic_DNA"/>
</dbReference>
<evidence type="ECO:0000256" key="3">
    <source>
        <dbReference type="ARBA" id="ARBA00022490"/>
    </source>
</evidence>
<evidence type="ECO:0000256" key="2">
    <source>
        <dbReference type="ARBA" id="ARBA00006484"/>
    </source>
</evidence>
<keyword evidence="4" id="KW-0521">NADP</keyword>
<keyword evidence="5" id="KW-0560">Oxidoreductase</keyword>
<dbReference type="GO" id="GO:0005737">
    <property type="term" value="C:cytoplasm"/>
    <property type="evidence" value="ECO:0007669"/>
    <property type="project" value="UniProtKB-SubCell"/>
</dbReference>
<dbReference type="InterPro" id="IPR036291">
    <property type="entry name" value="NAD(P)-bd_dom_sf"/>
</dbReference>
<comment type="similarity">
    <text evidence="2">Belongs to the short-chain dehydrogenases/reductases (SDR) family.</text>
</comment>
<name>A0A556PTW0_9BACI</name>
<dbReference type="Gene3D" id="3.40.50.720">
    <property type="entry name" value="NAD(P)-binding Rossmann-like Domain"/>
    <property type="match status" value="1"/>
</dbReference>
<dbReference type="PRINTS" id="PR00081">
    <property type="entry name" value="GDHRDH"/>
</dbReference>
<gene>
    <name evidence="6" type="ORF">FPQ13_01775</name>
</gene>
<proteinExistence type="inferred from homology"/>
<keyword evidence="3" id="KW-0963">Cytoplasm</keyword>
<sequence>MKFAIVTGASRGLGEEAARLALKKDYQLITIARKSELPSLQQEASTHQLTHTHLPTDLSDPQSVISVAKEITQILKEESLEEILLINNAGMVSPIGPVGHMDSEEISKHVSLNTTAPMILLNELKKAIHGVPLTVVNITSGAAERSTYGWSVYGSTKAAINLFTQTAATEAAELGQDELHVAFSPGIMDTEMQTEIRGSFTQNFKDVEKFKQFKQEGQLRSPTEVAELLFQLIHKRDAIESGRVYRVYDLVD</sequence>
<dbReference type="InterPro" id="IPR002347">
    <property type="entry name" value="SDR_fam"/>
</dbReference>
<dbReference type="Pfam" id="PF00106">
    <property type="entry name" value="adh_short"/>
    <property type="match status" value="1"/>
</dbReference>
<keyword evidence="7" id="KW-1185">Reference proteome</keyword>
<dbReference type="PANTHER" id="PTHR44085">
    <property type="entry name" value="SEPIAPTERIN REDUCTASE"/>
    <property type="match status" value="1"/>
</dbReference>
<dbReference type="GO" id="GO:0004757">
    <property type="term" value="F:sepiapterin reductase (NADP+) activity"/>
    <property type="evidence" value="ECO:0007669"/>
    <property type="project" value="TreeGrafter"/>
</dbReference>
<dbReference type="AlphaFoldDB" id="A0A556PTW0"/>
<comment type="caution">
    <text evidence="6">The sequence shown here is derived from an EMBL/GenBank/DDBJ whole genome shotgun (WGS) entry which is preliminary data.</text>
</comment>
<dbReference type="Proteomes" id="UP000316425">
    <property type="component" value="Unassembled WGS sequence"/>
</dbReference>
<dbReference type="GO" id="GO:0006729">
    <property type="term" value="P:tetrahydrobiopterin biosynthetic process"/>
    <property type="evidence" value="ECO:0007669"/>
    <property type="project" value="TreeGrafter"/>
</dbReference>
<dbReference type="RefSeq" id="WP_144087580.1">
    <property type="nucleotide sequence ID" value="NZ_VMHE01000001.1"/>
</dbReference>
<reference evidence="6 7" key="1">
    <citation type="submission" date="2019-07" db="EMBL/GenBank/DDBJ databases">
        <title>Allobacillus sp. nov. SKP isolated from shrimp paste of Euphausiacea.</title>
        <authorList>
            <person name="Kanchanasin P."/>
            <person name="Tanasupawat S."/>
            <person name="Shi W."/>
            <person name="Wu L."/>
            <person name="Ma J."/>
        </authorList>
    </citation>
    <scope>NUCLEOTIDE SEQUENCE [LARGE SCALE GENOMIC DNA]</scope>
    <source>
        <strain evidence="6 7">SKP4-8</strain>
    </source>
</reference>
<organism evidence="6 7">
    <name type="scientific">Allobacillus salarius</name>
    <dbReference type="NCBI Taxonomy" id="1955272"/>
    <lineage>
        <taxon>Bacteria</taxon>
        <taxon>Bacillati</taxon>
        <taxon>Bacillota</taxon>
        <taxon>Bacilli</taxon>
        <taxon>Bacillales</taxon>
        <taxon>Bacillaceae</taxon>
        <taxon>Allobacillus</taxon>
    </lineage>
</organism>
<evidence type="ECO:0000256" key="1">
    <source>
        <dbReference type="ARBA" id="ARBA00004496"/>
    </source>
</evidence>
<dbReference type="OrthoDB" id="9794387at2"/>
<comment type="subcellular location">
    <subcellularLocation>
        <location evidence="1">Cytoplasm</location>
    </subcellularLocation>
</comment>
<evidence type="ECO:0000256" key="4">
    <source>
        <dbReference type="ARBA" id="ARBA00022857"/>
    </source>
</evidence>
<evidence type="ECO:0000313" key="7">
    <source>
        <dbReference type="Proteomes" id="UP000316425"/>
    </source>
</evidence>
<dbReference type="InterPro" id="IPR020904">
    <property type="entry name" value="Sc_DH/Rdtase_CS"/>
</dbReference>